<feature type="domain" description="DUF418" evidence="2">
    <location>
        <begin position="223"/>
        <end position="380"/>
    </location>
</feature>
<evidence type="ECO:0000313" key="3">
    <source>
        <dbReference type="EMBL" id="SIP74334.1"/>
    </source>
</evidence>
<feature type="transmembrane region" description="Helical" evidence="1">
    <location>
        <begin position="145"/>
        <end position="162"/>
    </location>
</feature>
<feature type="transmembrane region" description="Helical" evidence="1">
    <location>
        <begin position="345"/>
        <end position="364"/>
    </location>
</feature>
<keyword evidence="1" id="KW-0472">Membrane</keyword>
<evidence type="ECO:0000256" key="1">
    <source>
        <dbReference type="SAM" id="Phobius"/>
    </source>
</evidence>
<keyword evidence="1" id="KW-1133">Transmembrane helix</keyword>
<dbReference type="InterPro" id="IPR007349">
    <property type="entry name" value="DUF418"/>
</dbReference>
<feature type="transmembrane region" description="Helical" evidence="1">
    <location>
        <begin position="312"/>
        <end position="333"/>
    </location>
</feature>
<feature type="transmembrane region" description="Helical" evidence="1">
    <location>
        <begin position="241"/>
        <end position="261"/>
    </location>
</feature>
<dbReference type="NCBIfam" id="NF008093">
    <property type="entry name" value="PRK10835.1"/>
    <property type="match status" value="1"/>
</dbReference>
<feature type="transmembrane region" description="Helical" evidence="1">
    <location>
        <begin position="209"/>
        <end position="229"/>
    </location>
</feature>
<feature type="transmembrane region" description="Helical" evidence="1">
    <location>
        <begin position="63"/>
        <end position="84"/>
    </location>
</feature>
<feature type="transmembrane region" description="Helical" evidence="1">
    <location>
        <begin position="281"/>
        <end position="300"/>
    </location>
</feature>
<dbReference type="Pfam" id="PF04235">
    <property type="entry name" value="DUF418"/>
    <property type="match status" value="1"/>
</dbReference>
<evidence type="ECO:0000259" key="2">
    <source>
        <dbReference type="Pfam" id="PF04235"/>
    </source>
</evidence>
<dbReference type="Proteomes" id="UP000196435">
    <property type="component" value="Unassembled WGS sequence"/>
</dbReference>
<protein>
    <recommendedName>
        <fullName evidence="2">DUF418 domain-containing protein</fullName>
    </recommendedName>
</protein>
<accession>A0A1N6MZX5</accession>
<dbReference type="PANTHER" id="PTHR30590:SF2">
    <property type="entry name" value="INNER MEMBRANE PROTEIN"/>
    <property type="match status" value="1"/>
</dbReference>
<proteinExistence type="predicted"/>
<dbReference type="InterPro" id="IPR052529">
    <property type="entry name" value="Bact_Transport_Assoc"/>
</dbReference>
<feature type="transmembrane region" description="Helical" evidence="1">
    <location>
        <begin position="118"/>
        <end position="133"/>
    </location>
</feature>
<dbReference type="EMBL" id="FTLG01000204">
    <property type="protein sequence ID" value="SIP74334.1"/>
    <property type="molecule type" value="Genomic_DNA"/>
</dbReference>
<gene>
    <name evidence="3" type="ORF">XIS1_600100</name>
</gene>
<evidence type="ECO:0000313" key="4">
    <source>
        <dbReference type="Proteomes" id="UP000196435"/>
    </source>
</evidence>
<sequence length="383" mass="44090">MMSSKLNCGAASHRITVLDSVRGFAVLGILLLNISGFALPYAGYTNLFYKAEVLFSDVLTWSVLNTFAQGKFLFILTLLFGASLELLRQREHHWNRCRLIILAVIGLLHGILLWDGDILLSYGLVGLLALHWINNRPKLFERGIVLYLFGLMMFYLLGLFPVEENSTFWCPSDQDILHESYWKTQGGLVAIKHRLNQIGGVVIVTIAQYGWQLLGTVLCGAMLLRNGWLKGEYSLSHYRRAALWLFVSGLLIQSVALSVLYLDPYSYFSAWTIRQTITELATPFIALSYVALIYGFWPVIFRWRVVFWLQQVGRMALTCYLMQTLICTTLFYHFGLFNQFTRLELLIFIPFIWVCNISFSCWWLKRYQQGPAEKLWRALSGKL</sequence>
<keyword evidence="1" id="KW-0812">Transmembrane</keyword>
<dbReference type="PANTHER" id="PTHR30590">
    <property type="entry name" value="INNER MEMBRANE PROTEIN"/>
    <property type="match status" value="1"/>
</dbReference>
<organism evidence="3 4">
    <name type="scientific">Xenorhabdus innexi</name>
    <dbReference type="NCBI Taxonomy" id="290109"/>
    <lineage>
        <taxon>Bacteria</taxon>
        <taxon>Pseudomonadati</taxon>
        <taxon>Pseudomonadota</taxon>
        <taxon>Gammaproteobacteria</taxon>
        <taxon>Enterobacterales</taxon>
        <taxon>Morganellaceae</taxon>
        <taxon>Xenorhabdus</taxon>
    </lineage>
</organism>
<reference evidence="4" key="1">
    <citation type="submission" date="2016-12" db="EMBL/GenBank/DDBJ databases">
        <authorList>
            <person name="Gaudriault S."/>
        </authorList>
    </citation>
    <scope>NUCLEOTIDE SEQUENCE [LARGE SCALE GENOMIC DNA]</scope>
    <source>
        <strain evidence="4">HGB1681 (deposited as PTA-6826 in the American Type Culture Collection)</strain>
    </source>
</reference>
<feature type="transmembrane region" description="Helical" evidence="1">
    <location>
        <begin position="96"/>
        <end position="112"/>
    </location>
</feature>
<dbReference type="AlphaFoldDB" id="A0A1N6MZX5"/>
<feature type="transmembrane region" description="Helical" evidence="1">
    <location>
        <begin position="21"/>
        <end position="43"/>
    </location>
</feature>
<name>A0A1N6MZX5_9GAMM</name>